<dbReference type="SUPFAM" id="SSF56645">
    <property type="entry name" value="Acyl-CoA dehydrogenase NM domain-like"/>
    <property type="match status" value="1"/>
</dbReference>
<dbReference type="GO" id="GO:0003995">
    <property type="term" value="F:acyl-CoA dehydrogenase activity"/>
    <property type="evidence" value="ECO:0007669"/>
    <property type="project" value="TreeGrafter"/>
</dbReference>
<reference evidence="7" key="1">
    <citation type="journal article" date="2017" name="Mycologia">
        <title>Fusarium algeriense, sp. nov., a novel toxigenic crown rot pathogen of durum wheat from Algeria is nested in the Fusarium burgessii species complex.</title>
        <authorList>
            <person name="Laraba I."/>
            <person name="Keddad A."/>
            <person name="Boureghda H."/>
            <person name="Abdallah N."/>
            <person name="Vaughan M.M."/>
            <person name="Proctor R.H."/>
            <person name="Busman M."/>
            <person name="O'Donnell K."/>
        </authorList>
    </citation>
    <scope>NUCLEOTIDE SEQUENCE</scope>
    <source>
        <strain evidence="7">NRRL 25174</strain>
    </source>
</reference>
<dbReference type="AlphaFoldDB" id="A0A9P5AII4"/>
<feature type="domain" description="Acyl-CoA dehydrogenase/oxidase C-terminal" evidence="5">
    <location>
        <begin position="261"/>
        <end position="403"/>
    </location>
</feature>
<keyword evidence="4" id="KW-0274">FAD</keyword>
<reference evidence="7" key="2">
    <citation type="submission" date="2020-02" db="EMBL/GenBank/DDBJ databases">
        <title>Identification and distribution of gene clusters putatively required for synthesis of sphingolipid metabolism inhibitors in phylogenetically diverse species of the filamentous fungus Fusarium.</title>
        <authorList>
            <person name="Kim H.-S."/>
            <person name="Busman M."/>
            <person name="Brown D.W."/>
            <person name="Divon H."/>
            <person name="Uhlig S."/>
            <person name="Proctor R.H."/>
        </authorList>
    </citation>
    <scope>NUCLEOTIDE SEQUENCE</scope>
    <source>
        <strain evidence="7">NRRL 25174</strain>
    </source>
</reference>
<dbReference type="SUPFAM" id="SSF47203">
    <property type="entry name" value="Acyl-CoA dehydrogenase C-terminal domain-like"/>
    <property type="match status" value="1"/>
</dbReference>
<dbReference type="Proteomes" id="UP000730481">
    <property type="component" value="Unassembled WGS sequence"/>
</dbReference>
<dbReference type="Pfam" id="PF00441">
    <property type="entry name" value="Acyl-CoA_dh_1"/>
    <property type="match status" value="1"/>
</dbReference>
<evidence type="ECO:0000313" key="7">
    <source>
        <dbReference type="EMBL" id="KAF4339348.1"/>
    </source>
</evidence>
<keyword evidence="8" id="KW-1185">Reference proteome</keyword>
<dbReference type="CDD" id="cd00567">
    <property type="entry name" value="ACAD"/>
    <property type="match status" value="1"/>
</dbReference>
<dbReference type="InterPro" id="IPR037069">
    <property type="entry name" value="AcylCoA_DH/ox_N_sf"/>
</dbReference>
<gene>
    <name evidence="7" type="ORF">FBEOM_6762</name>
</gene>
<comment type="similarity">
    <text evidence="2">Belongs to the acyl-CoA dehydrogenase family.</text>
</comment>
<dbReference type="InterPro" id="IPR013786">
    <property type="entry name" value="AcylCoA_DH/ox_N"/>
</dbReference>
<dbReference type="InterPro" id="IPR009075">
    <property type="entry name" value="AcylCo_DH/oxidase_C"/>
</dbReference>
<name>A0A9P5AII4_9HYPO</name>
<dbReference type="GO" id="GO:0046359">
    <property type="term" value="P:butyrate catabolic process"/>
    <property type="evidence" value="ECO:0007669"/>
    <property type="project" value="TreeGrafter"/>
</dbReference>
<proteinExistence type="inferred from homology"/>
<dbReference type="GO" id="GO:0033539">
    <property type="term" value="P:fatty acid beta-oxidation using acyl-CoA dehydrogenase"/>
    <property type="evidence" value="ECO:0007669"/>
    <property type="project" value="TreeGrafter"/>
</dbReference>
<evidence type="ECO:0000256" key="4">
    <source>
        <dbReference type="ARBA" id="ARBA00022827"/>
    </source>
</evidence>
<dbReference type="PANTHER" id="PTHR43884:SF12">
    <property type="entry name" value="ISOVALERYL-COA DEHYDROGENASE, MITOCHONDRIAL-RELATED"/>
    <property type="match status" value="1"/>
</dbReference>
<comment type="cofactor">
    <cofactor evidence="1">
        <name>FAD</name>
        <dbReference type="ChEBI" id="CHEBI:57692"/>
    </cofactor>
</comment>
<dbReference type="Gene3D" id="1.20.140.10">
    <property type="entry name" value="Butyryl-CoA Dehydrogenase, subunit A, domain 3"/>
    <property type="match status" value="1"/>
</dbReference>
<comment type="caution">
    <text evidence="7">The sequence shown here is derived from an EMBL/GenBank/DDBJ whole genome shotgun (WGS) entry which is preliminary data.</text>
</comment>
<organism evidence="7 8">
    <name type="scientific">Fusarium beomiforme</name>
    <dbReference type="NCBI Taxonomy" id="44412"/>
    <lineage>
        <taxon>Eukaryota</taxon>
        <taxon>Fungi</taxon>
        <taxon>Dikarya</taxon>
        <taxon>Ascomycota</taxon>
        <taxon>Pezizomycotina</taxon>
        <taxon>Sordariomycetes</taxon>
        <taxon>Hypocreomycetidae</taxon>
        <taxon>Hypocreales</taxon>
        <taxon>Nectriaceae</taxon>
        <taxon>Fusarium</taxon>
        <taxon>Fusarium burgessii species complex</taxon>
    </lineage>
</organism>
<dbReference type="InterPro" id="IPR009100">
    <property type="entry name" value="AcylCoA_DH/oxidase_NM_dom_sf"/>
</dbReference>
<dbReference type="Pfam" id="PF02771">
    <property type="entry name" value="Acyl-CoA_dh_N"/>
    <property type="match status" value="1"/>
</dbReference>
<evidence type="ECO:0000259" key="6">
    <source>
        <dbReference type="Pfam" id="PF02771"/>
    </source>
</evidence>
<dbReference type="EMBL" id="PVQB02000288">
    <property type="protein sequence ID" value="KAF4339348.1"/>
    <property type="molecule type" value="Genomic_DNA"/>
</dbReference>
<accession>A0A9P5AII4</accession>
<sequence>MVQFTLTESQQLLRAKAAKVAKEVLGSAYAVYSKFPDQVDRFRATRPFYAKLVQAGFLKALIPKSDGGDADSLLESAFIIEELYAVDSSITIHLVGTALGLLPLLIGGTPELKAKYLTPFISGEGDYLASLTHSEPGGTANHLEKGGKGLGVTARKEGDFYIVNGEKRWTTNSAGWDAKGATLSVLCVRYSEDGGPEKVDVDPSSTLMALLVTRDVVAQNPPEAYQMLEEPNLMGHIAVTGPQTRYTNFKVPVDNVLFAPGTGAKQIEEAFGITGAMVGAMAVGTMRAAFEKALQFAKEDYRGGSVPIIQRQSPADLLINAKIRIDSSRALVWKALDVLDNGPGDAKARFEACLEAKIHSSDSAIQCVYECMQVVGMTSYANDTGFPRLLADAAVFPLFDGGNVGIRRRQFQRLMGEDCYQPWANL</sequence>
<dbReference type="PANTHER" id="PTHR43884">
    <property type="entry name" value="ACYL-COA DEHYDROGENASE"/>
    <property type="match status" value="1"/>
</dbReference>
<dbReference type="InterPro" id="IPR046373">
    <property type="entry name" value="Acyl-CoA_Oxase/DH_mid-dom_sf"/>
</dbReference>
<dbReference type="InterPro" id="IPR036250">
    <property type="entry name" value="AcylCo_DH-like_C"/>
</dbReference>
<dbReference type="OrthoDB" id="10016597at2759"/>
<dbReference type="Gene3D" id="2.40.110.10">
    <property type="entry name" value="Butyryl-CoA Dehydrogenase, subunit A, domain 2"/>
    <property type="match status" value="1"/>
</dbReference>
<evidence type="ECO:0000313" key="8">
    <source>
        <dbReference type="Proteomes" id="UP000730481"/>
    </source>
</evidence>
<evidence type="ECO:0000256" key="1">
    <source>
        <dbReference type="ARBA" id="ARBA00001974"/>
    </source>
</evidence>
<evidence type="ECO:0000256" key="3">
    <source>
        <dbReference type="ARBA" id="ARBA00022630"/>
    </source>
</evidence>
<dbReference type="Gene3D" id="1.10.540.10">
    <property type="entry name" value="Acyl-CoA dehydrogenase/oxidase, N-terminal domain"/>
    <property type="match status" value="1"/>
</dbReference>
<keyword evidence="3" id="KW-0285">Flavoprotein</keyword>
<evidence type="ECO:0000259" key="5">
    <source>
        <dbReference type="Pfam" id="PF00441"/>
    </source>
</evidence>
<dbReference type="GO" id="GO:0050660">
    <property type="term" value="F:flavin adenine dinucleotide binding"/>
    <property type="evidence" value="ECO:0007669"/>
    <property type="project" value="InterPro"/>
</dbReference>
<protein>
    <submittedName>
        <fullName evidence="7">Acyl dehydrogenase</fullName>
    </submittedName>
</protein>
<evidence type="ECO:0000256" key="2">
    <source>
        <dbReference type="ARBA" id="ARBA00009347"/>
    </source>
</evidence>
<feature type="domain" description="Acyl-CoA dehydrogenase/oxidase N-terminal" evidence="6">
    <location>
        <begin position="7"/>
        <end position="124"/>
    </location>
</feature>